<dbReference type="AlphaFoldDB" id="X1QG32"/>
<organism evidence="2">
    <name type="scientific">marine sediment metagenome</name>
    <dbReference type="NCBI Taxonomy" id="412755"/>
    <lineage>
        <taxon>unclassified sequences</taxon>
        <taxon>metagenomes</taxon>
        <taxon>ecological metagenomes</taxon>
    </lineage>
</organism>
<dbReference type="EMBL" id="BARV01029195">
    <property type="protein sequence ID" value="GAI42239.1"/>
    <property type="molecule type" value="Genomic_DNA"/>
</dbReference>
<feature type="region of interest" description="Disordered" evidence="1">
    <location>
        <begin position="40"/>
        <end position="59"/>
    </location>
</feature>
<accession>X1QG32</accession>
<sequence>MPSFHRNKRKAMRNPPKGVSGGQIYSCKDQAQLDKLLKIKDKQSKLNDDHKTKDTGISK</sequence>
<evidence type="ECO:0000256" key="1">
    <source>
        <dbReference type="SAM" id="MobiDB-lite"/>
    </source>
</evidence>
<gene>
    <name evidence="2" type="ORF">S06H3_46605</name>
</gene>
<reference evidence="2" key="1">
    <citation type="journal article" date="2014" name="Front. Microbiol.">
        <title>High frequency of phylogenetically diverse reductive dehalogenase-homologous genes in deep subseafloor sedimentary metagenomes.</title>
        <authorList>
            <person name="Kawai M."/>
            <person name="Futagami T."/>
            <person name="Toyoda A."/>
            <person name="Takaki Y."/>
            <person name="Nishi S."/>
            <person name="Hori S."/>
            <person name="Arai W."/>
            <person name="Tsubouchi T."/>
            <person name="Morono Y."/>
            <person name="Uchiyama I."/>
            <person name="Ito T."/>
            <person name="Fujiyama A."/>
            <person name="Inagaki F."/>
            <person name="Takami H."/>
        </authorList>
    </citation>
    <scope>NUCLEOTIDE SEQUENCE</scope>
    <source>
        <strain evidence="2">Expedition CK06-06</strain>
    </source>
</reference>
<feature type="compositionally biased region" description="Basic residues" evidence="1">
    <location>
        <begin position="1"/>
        <end position="12"/>
    </location>
</feature>
<protein>
    <submittedName>
        <fullName evidence="2">Uncharacterized protein</fullName>
    </submittedName>
</protein>
<comment type="caution">
    <text evidence="2">The sequence shown here is derived from an EMBL/GenBank/DDBJ whole genome shotgun (WGS) entry which is preliminary data.</text>
</comment>
<feature type="region of interest" description="Disordered" evidence="1">
    <location>
        <begin position="1"/>
        <end position="25"/>
    </location>
</feature>
<name>X1QG32_9ZZZZ</name>
<evidence type="ECO:0000313" key="2">
    <source>
        <dbReference type="EMBL" id="GAI42239.1"/>
    </source>
</evidence>
<proteinExistence type="predicted"/>